<dbReference type="PANTHER" id="PTHR21028">
    <property type="entry name" value="SI:CH211-156B7.4"/>
    <property type="match status" value="1"/>
</dbReference>
<dbReference type="InterPro" id="IPR033469">
    <property type="entry name" value="CYTH-like_dom_sf"/>
</dbReference>
<proteinExistence type="predicted"/>
<dbReference type="PANTHER" id="PTHR21028:SF2">
    <property type="entry name" value="CYTH DOMAIN-CONTAINING PROTEIN"/>
    <property type="match status" value="1"/>
</dbReference>
<dbReference type="InterPro" id="IPR008173">
    <property type="entry name" value="Adenylyl_cyclase_CyaB"/>
</dbReference>
<dbReference type="CDD" id="cd07890">
    <property type="entry name" value="CYTH-like_AC_IV-like"/>
    <property type="match status" value="1"/>
</dbReference>
<protein>
    <submittedName>
        <fullName evidence="2">Class IV adenylate cyclase</fullName>
    </submittedName>
</protein>
<dbReference type="EMBL" id="PCRH01000067">
    <property type="protein sequence ID" value="PIP16870.1"/>
    <property type="molecule type" value="Genomic_DNA"/>
</dbReference>
<gene>
    <name evidence="2" type="primary">cyaB</name>
    <name evidence="2" type="ORF">COX44_03120</name>
</gene>
<dbReference type="AlphaFoldDB" id="A0A2G9YCB8"/>
<dbReference type="Gene3D" id="2.40.320.10">
    <property type="entry name" value="Hypothetical Protein Pfu-838710-001"/>
    <property type="match status" value="1"/>
</dbReference>
<dbReference type="SUPFAM" id="SSF55154">
    <property type="entry name" value="CYTH-like phosphatases"/>
    <property type="match status" value="1"/>
</dbReference>
<dbReference type="NCBIfam" id="TIGR00318">
    <property type="entry name" value="cyaB"/>
    <property type="match status" value="1"/>
</dbReference>
<dbReference type="Proteomes" id="UP000231480">
    <property type="component" value="Unassembled WGS sequence"/>
</dbReference>
<accession>A0A2G9YCB8</accession>
<organism evidence="2 3">
    <name type="scientific">Candidatus Portnoybacteria bacterium CG23_combo_of_CG06-09_8_20_14_all_37_13</name>
    <dbReference type="NCBI Taxonomy" id="1974819"/>
    <lineage>
        <taxon>Bacteria</taxon>
        <taxon>Candidatus Portnoyibacteriota</taxon>
    </lineage>
</organism>
<sequence>MKEIEIKAKIRNFNSVINELKRIGCKISEPIIQKDIIFLGDDLGFSGVKVGTNVLRIREENGKISFTLKQRQKNELDCIEKEVIVDNPKEMQDILNHLGYREVVRVNKKRRRCSFGEYNICLDEVGGLGKFIEVEKMSKEKDGIKVQDELFQFLLDLGINKKARVVKGYDTLVYNKINKIAKEA</sequence>
<dbReference type="PROSITE" id="PS51707">
    <property type="entry name" value="CYTH"/>
    <property type="match status" value="1"/>
</dbReference>
<reference evidence="2 3" key="1">
    <citation type="submission" date="2017-09" db="EMBL/GenBank/DDBJ databases">
        <title>Depth-based differentiation of microbial function through sediment-hosted aquifers and enrichment of novel symbionts in the deep terrestrial subsurface.</title>
        <authorList>
            <person name="Probst A.J."/>
            <person name="Ladd B."/>
            <person name="Jarett J.K."/>
            <person name="Geller-Mcgrath D.E."/>
            <person name="Sieber C.M."/>
            <person name="Emerson J.B."/>
            <person name="Anantharaman K."/>
            <person name="Thomas B.C."/>
            <person name="Malmstrom R."/>
            <person name="Stieglmeier M."/>
            <person name="Klingl A."/>
            <person name="Woyke T."/>
            <person name="Ryan C.M."/>
            <person name="Banfield J.F."/>
        </authorList>
    </citation>
    <scope>NUCLEOTIDE SEQUENCE [LARGE SCALE GENOMIC DNA]</scope>
    <source>
        <strain evidence="2">CG23_combo_of_CG06-09_8_20_14_all_37_13</strain>
    </source>
</reference>
<dbReference type="InterPro" id="IPR023577">
    <property type="entry name" value="CYTH_domain"/>
</dbReference>
<dbReference type="SMART" id="SM01118">
    <property type="entry name" value="CYTH"/>
    <property type="match status" value="1"/>
</dbReference>
<evidence type="ECO:0000259" key="1">
    <source>
        <dbReference type="PROSITE" id="PS51707"/>
    </source>
</evidence>
<comment type="caution">
    <text evidence="2">The sequence shown here is derived from an EMBL/GenBank/DDBJ whole genome shotgun (WGS) entry which is preliminary data.</text>
</comment>
<name>A0A2G9YCB8_9BACT</name>
<feature type="domain" description="CYTH" evidence="1">
    <location>
        <begin position="1"/>
        <end position="175"/>
    </location>
</feature>
<evidence type="ECO:0000313" key="2">
    <source>
        <dbReference type="EMBL" id="PIP16870.1"/>
    </source>
</evidence>
<dbReference type="Pfam" id="PF01928">
    <property type="entry name" value="CYTH"/>
    <property type="match status" value="1"/>
</dbReference>
<evidence type="ECO:0000313" key="3">
    <source>
        <dbReference type="Proteomes" id="UP000231480"/>
    </source>
</evidence>